<dbReference type="Pfam" id="PF03364">
    <property type="entry name" value="Polyketide_cyc"/>
    <property type="match status" value="1"/>
</dbReference>
<dbReference type="InterPro" id="IPR023393">
    <property type="entry name" value="START-like_dom_sf"/>
</dbReference>
<organism evidence="3 4">
    <name type="scientific">Massilia agrisoli</name>
    <dbReference type="NCBI Taxonomy" id="2892444"/>
    <lineage>
        <taxon>Bacteria</taxon>
        <taxon>Pseudomonadati</taxon>
        <taxon>Pseudomonadota</taxon>
        <taxon>Betaproteobacteria</taxon>
        <taxon>Burkholderiales</taxon>
        <taxon>Oxalobacteraceae</taxon>
        <taxon>Telluria group</taxon>
        <taxon>Massilia</taxon>
    </lineage>
</organism>
<keyword evidence="4" id="KW-1185">Reference proteome</keyword>
<feature type="domain" description="Coenzyme Q-binding protein COQ10 START" evidence="2">
    <location>
        <begin position="56"/>
        <end position="175"/>
    </location>
</feature>
<dbReference type="Proteomes" id="UP001198701">
    <property type="component" value="Unassembled WGS sequence"/>
</dbReference>
<protein>
    <submittedName>
        <fullName evidence="3">SRPBCC family protein</fullName>
    </submittedName>
</protein>
<dbReference type="InterPro" id="IPR005031">
    <property type="entry name" value="COQ10_START"/>
</dbReference>
<gene>
    <name evidence="3" type="ORF">LMJ30_14145</name>
</gene>
<dbReference type="PANTHER" id="PTHR33824">
    <property type="entry name" value="POLYKETIDE CYCLASE/DEHYDRASE AND LIPID TRANSPORT SUPERFAMILY PROTEIN"/>
    <property type="match status" value="1"/>
</dbReference>
<evidence type="ECO:0000259" key="2">
    <source>
        <dbReference type="Pfam" id="PF03364"/>
    </source>
</evidence>
<name>A0ABS8IU04_9BURK</name>
<dbReference type="Gene3D" id="3.30.530.20">
    <property type="match status" value="1"/>
</dbReference>
<dbReference type="RefSeq" id="WP_229432958.1">
    <property type="nucleotide sequence ID" value="NZ_JAJHPV010000013.1"/>
</dbReference>
<dbReference type="PANTHER" id="PTHR33824:SF7">
    <property type="entry name" value="POLYKETIDE CYCLASE_DEHYDRASE AND LIPID TRANSPORT SUPERFAMILY PROTEIN"/>
    <property type="match status" value="1"/>
</dbReference>
<proteinExistence type="inferred from homology"/>
<dbReference type="InterPro" id="IPR047137">
    <property type="entry name" value="ORF3"/>
</dbReference>
<evidence type="ECO:0000256" key="1">
    <source>
        <dbReference type="ARBA" id="ARBA00008918"/>
    </source>
</evidence>
<reference evidence="3 4" key="1">
    <citation type="submission" date="2021-11" db="EMBL/GenBank/DDBJ databases">
        <authorList>
            <person name="Huq M.A."/>
        </authorList>
    </citation>
    <scope>NUCLEOTIDE SEQUENCE [LARGE SCALE GENOMIC DNA]</scope>
    <source>
        <strain evidence="3 4">MAHUQ-52</strain>
    </source>
</reference>
<evidence type="ECO:0000313" key="4">
    <source>
        <dbReference type="Proteomes" id="UP001198701"/>
    </source>
</evidence>
<dbReference type="SUPFAM" id="SSF55961">
    <property type="entry name" value="Bet v1-like"/>
    <property type="match status" value="1"/>
</dbReference>
<dbReference type="EMBL" id="JAJHPV010000013">
    <property type="protein sequence ID" value="MCC6072095.1"/>
    <property type="molecule type" value="Genomic_DNA"/>
</dbReference>
<accession>A0ABS8IU04</accession>
<evidence type="ECO:0000313" key="3">
    <source>
        <dbReference type="EMBL" id="MCC6072095.1"/>
    </source>
</evidence>
<comment type="similarity">
    <text evidence="1">Belongs to the ribosome association toxin RatA family.</text>
</comment>
<dbReference type="CDD" id="cd07817">
    <property type="entry name" value="SRPBCC_8"/>
    <property type="match status" value="1"/>
</dbReference>
<sequence length="197" mass="22356">MARTTSMRRLLQEKNNMLNRVVTVAALAVGGYLLSKQMKKGAGPSHGSTVEESIEVNVPVSSAYNQWTQFEEFPRFMDSVHEVRQIDDTHLHWRADVAGKEKEWDAEITEQIPDKRIAWRSTSGVRNGGVVTFHKLNDTTTKVMLQMEYTPEGPVESIGDALGAVRMEARRNLERFKEMIEARGRETGAWRGEVTQH</sequence>
<comment type="caution">
    <text evidence="3">The sequence shown here is derived from an EMBL/GenBank/DDBJ whole genome shotgun (WGS) entry which is preliminary data.</text>
</comment>